<protein>
    <recommendedName>
        <fullName evidence="2">Phage head morphogenesis domain-containing protein</fullName>
    </recommendedName>
</protein>
<comment type="caution">
    <text evidence="1">The sequence shown here is derived from an EMBL/GenBank/DDBJ whole genome shotgun (WGS) entry which is preliminary data.</text>
</comment>
<reference evidence="1" key="1">
    <citation type="submission" date="2019-08" db="EMBL/GenBank/DDBJ databases">
        <authorList>
            <person name="Kucharzyk K."/>
            <person name="Murdoch R.W."/>
            <person name="Higgins S."/>
            <person name="Loffler F."/>
        </authorList>
    </citation>
    <scope>NUCLEOTIDE SEQUENCE</scope>
</reference>
<evidence type="ECO:0000313" key="1">
    <source>
        <dbReference type="EMBL" id="MPM32391.1"/>
    </source>
</evidence>
<proteinExistence type="predicted"/>
<name>A0A644YX13_9ZZZZ</name>
<organism evidence="1">
    <name type="scientific">bioreactor metagenome</name>
    <dbReference type="NCBI Taxonomy" id="1076179"/>
    <lineage>
        <taxon>unclassified sequences</taxon>
        <taxon>metagenomes</taxon>
        <taxon>ecological metagenomes</taxon>
    </lineage>
</organism>
<evidence type="ECO:0008006" key="2">
    <source>
        <dbReference type="Google" id="ProtNLM"/>
    </source>
</evidence>
<sequence>MDDIVPGLLEKIQSQFDERAYNSDKLKKALRLMKVKKATYLDVNDFAVEVGEILADVLGSNITAGVLPNGNMYFNIADRLLNPTMQKNFELITGFAEDVQTDLNNAAGLKLKAQIPGISQDRIDGIVNRISSDPDFEKVKWLLDEPIVNFSQSIVDDAIRANATFHAKAGLKPKITRRVSGRACDWCQKLAGTYDYGEEPKDVYRRHERCRCTVDYNPGEGKRQNVWTKAWVDPEKDAKIKARIEIGT</sequence>
<dbReference type="AlphaFoldDB" id="A0A644YX13"/>
<dbReference type="EMBL" id="VSSQ01006347">
    <property type="protein sequence ID" value="MPM32391.1"/>
    <property type="molecule type" value="Genomic_DNA"/>
</dbReference>
<gene>
    <name evidence="1" type="ORF">SDC9_78953</name>
</gene>
<accession>A0A644YX13</accession>